<gene>
    <name evidence="2" type="ORF">RCL2_002187800</name>
    <name evidence="1" type="ORF">RclHR1_32930003</name>
</gene>
<dbReference type="AlphaFoldDB" id="A0A2Z6R8T8"/>
<dbReference type="Gene3D" id="1.10.150.50">
    <property type="entry name" value="Transcription Factor, Ets-1"/>
    <property type="match status" value="1"/>
</dbReference>
<proteinExistence type="predicted"/>
<protein>
    <recommendedName>
        <fullName evidence="4">SAM domain-containing protein</fullName>
    </recommendedName>
</protein>
<evidence type="ECO:0008006" key="4">
    <source>
        <dbReference type="Google" id="ProtNLM"/>
    </source>
</evidence>
<dbReference type="InterPro" id="IPR013761">
    <property type="entry name" value="SAM/pointed_sf"/>
</dbReference>
<sequence length="113" mass="13098">MKLKGIQTFELILFLQEKKLGLSEKNKILEKKINSCDFLKMSKEKFRNIGLGLGPASKLANFAKKYKKKKLRLFSSYLSLSEIWYQIISIPLFTPQTQEIQELKAISFSNTAY</sequence>
<evidence type="ECO:0000313" key="2">
    <source>
        <dbReference type="EMBL" id="GES95195.1"/>
    </source>
</evidence>
<evidence type="ECO:0000313" key="3">
    <source>
        <dbReference type="Proteomes" id="UP000247702"/>
    </source>
</evidence>
<reference evidence="2" key="2">
    <citation type="submission" date="2019-10" db="EMBL/GenBank/DDBJ databases">
        <title>Conservation and host-specific expression of non-tandemly repeated heterogenous ribosome RNA gene in arbuscular mycorrhizal fungi.</title>
        <authorList>
            <person name="Maeda T."/>
            <person name="Kobayashi Y."/>
            <person name="Nakagawa T."/>
            <person name="Ezawa T."/>
            <person name="Yamaguchi K."/>
            <person name="Bino T."/>
            <person name="Nishimoto Y."/>
            <person name="Shigenobu S."/>
            <person name="Kawaguchi M."/>
        </authorList>
    </citation>
    <scope>NUCLEOTIDE SEQUENCE</scope>
    <source>
        <strain evidence="2">HR1</strain>
    </source>
</reference>
<organism evidence="1 3">
    <name type="scientific">Rhizophagus clarus</name>
    <dbReference type="NCBI Taxonomy" id="94130"/>
    <lineage>
        <taxon>Eukaryota</taxon>
        <taxon>Fungi</taxon>
        <taxon>Fungi incertae sedis</taxon>
        <taxon>Mucoromycota</taxon>
        <taxon>Glomeromycotina</taxon>
        <taxon>Glomeromycetes</taxon>
        <taxon>Glomerales</taxon>
        <taxon>Glomeraceae</taxon>
        <taxon>Rhizophagus</taxon>
    </lineage>
</organism>
<comment type="caution">
    <text evidence="1">The sequence shown here is derived from an EMBL/GenBank/DDBJ whole genome shotgun (WGS) entry which is preliminary data.</text>
</comment>
<reference evidence="1 3" key="1">
    <citation type="submission" date="2017-11" db="EMBL/GenBank/DDBJ databases">
        <title>The genome of Rhizophagus clarus HR1 reveals common genetic basis of auxotrophy among arbuscular mycorrhizal fungi.</title>
        <authorList>
            <person name="Kobayashi Y."/>
        </authorList>
    </citation>
    <scope>NUCLEOTIDE SEQUENCE [LARGE SCALE GENOMIC DNA]</scope>
    <source>
        <strain evidence="1 3">HR1</strain>
    </source>
</reference>
<evidence type="ECO:0000313" key="1">
    <source>
        <dbReference type="EMBL" id="GBB98665.1"/>
    </source>
</evidence>
<accession>A0A2Z6R8T8</accession>
<dbReference type="Proteomes" id="UP000615446">
    <property type="component" value="Unassembled WGS sequence"/>
</dbReference>
<dbReference type="EMBL" id="BLAL01000239">
    <property type="protein sequence ID" value="GES95195.1"/>
    <property type="molecule type" value="Genomic_DNA"/>
</dbReference>
<dbReference type="Proteomes" id="UP000247702">
    <property type="component" value="Unassembled WGS sequence"/>
</dbReference>
<keyword evidence="3" id="KW-1185">Reference proteome</keyword>
<dbReference type="EMBL" id="BEXD01002550">
    <property type="protein sequence ID" value="GBB98665.1"/>
    <property type="molecule type" value="Genomic_DNA"/>
</dbReference>
<name>A0A2Z6R8T8_9GLOM</name>